<dbReference type="InterPro" id="IPR029001">
    <property type="entry name" value="ITPase-like_fam"/>
</dbReference>
<dbReference type="NCBIfam" id="TIGR00172">
    <property type="entry name" value="maf"/>
    <property type="match status" value="1"/>
</dbReference>
<accession>A0A2U8GNE4</accession>
<protein>
    <recommendedName>
        <fullName evidence="8 9">7-methyl-GTP pyrophosphatase</fullName>
        <shortName evidence="9">m(7)GTP pyrophosphatase</shortName>
        <ecNumber evidence="9">3.6.1.-</ecNumber>
    </recommendedName>
</protein>
<dbReference type="Proteomes" id="UP000244930">
    <property type="component" value="Chromosome"/>
</dbReference>
<evidence type="ECO:0000313" key="11">
    <source>
        <dbReference type="Proteomes" id="UP000244930"/>
    </source>
</evidence>
<organism evidence="10 11">
    <name type="scientific">Parazoarcus communis</name>
    <dbReference type="NCBI Taxonomy" id="41977"/>
    <lineage>
        <taxon>Bacteria</taxon>
        <taxon>Pseudomonadati</taxon>
        <taxon>Pseudomonadota</taxon>
        <taxon>Betaproteobacteria</taxon>
        <taxon>Rhodocyclales</taxon>
        <taxon>Zoogloeaceae</taxon>
        <taxon>Parazoarcus</taxon>
    </lineage>
</organism>
<evidence type="ECO:0000256" key="7">
    <source>
        <dbReference type="ARBA" id="ARBA00060749"/>
    </source>
</evidence>
<feature type="site" description="Important for substrate specificity" evidence="9">
    <location>
        <position position="69"/>
    </location>
</feature>
<dbReference type="GO" id="GO:0005737">
    <property type="term" value="C:cytoplasm"/>
    <property type="evidence" value="ECO:0007669"/>
    <property type="project" value="UniProtKB-SubCell"/>
</dbReference>
<dbReference type="PANTHER" id="PTHR43213:SF10">
    <property type="entry name" value="7-METHYL-GTP PYROPHOSPHATASE"/>
    <property type="match status" value="1"/>
</dbReference>
<keyword evidence="2 9" id="KW-0963">Cytoplasm</keyword>
<dbReference type="KEGG" id="acom:CEW83_04100"/>
<dbReference type="PIRSF" id="PIRSF006305">
    <property type="entry name" value="Maf"/>
    <property type="match status" value="1"/>
</dbReference>
<comment type="similarity">
    <text evidence="7 9">Belongs to the Maf family. YceF subfamily.</text>
</comment>
<dbReference type="CDD" id="cd00555">
    <property type="entry name" value="Maf"/>
    <property type="match status" value="1"/>
</dbReference>
<evidence type="ECO:0000256" key="6">
    <source>
        <dbReference type="ARBA" id="ARBA00053369"/>
    </source>
</evidence>
<evidence type="ECO:0000256" key="1">
    <source>
        <dbReference type="ARBA" id="ARBA00004496"/>
    </source>
</evidence>
<name>A0A2U8GNE4_9RHOO</name>
<dbReference type="Gene3D" id="3.90.950.10">
    <property type="match status" value="1"/>
</dbReference>
<comment type="function">
    <text evidence="6 9">Nucleoside triphosphate pyrophosphatase that hydrolyzes 7-methyl-GTP (m(7)GTP). May have a dual role in cell division arrest and in preventing the incorporation of modified nucleotides into cellular nucleic acids.</text>
</comment>
<feature type="site" description="Important for substrate specificity" evidence="9">
    <location>
        <position position="11"/>
    </location>
</feature>
<keyword evidence="3 9" id="KW-0378">Hydrolase</keyword>
<feature type="active site" description="Proton acceptor" evidence="9">
    <location>
        <position position="68"/>
    </location>
</feature>
<proteinExistence type="inferred from homology"/>
<sequence length="191" mass="20732">MKIVLASTSPYRKQLLERFQLPFETARPETDETAHPGELPAALAERLAIDKARAIAETLEHALVIGSDQVAYMGTEIFGKPGTVERAIAQLTRMSGHEVIFHTAVALINADTKRVQCEGVVTRVRFRTLSDDEIRRYIDAEMPLDCAGSAKSEGLGITLLDALAGDDPTALIGLPLIALSRMLRAEGVLLP</sequence>
<evidence type="ECO:0000256" key="4">
    <source>
        <dbReference type="ARBA" id="ARBA00023080"/>
    </source>
</evidence>
<feature type="site" description="Important for substrate specificity" evidence="9">
    <location>
        <position position="153"/>
    </location>
</feature>
<dbReference type="InterPro" id="IPR003697">
    <property type="entry name" value="Maf-like"/>
</dbReference>
<dbReference type="AlphaFoldDB" id="A0A2U8GNE4"/>
<dbReference type="SUPFAM" id="SSF52972">
    <property type="entry name" value="ITPase-like"/>
    <property type="match status" value="1"/>
</dbReference>
<evidence type="ECO:0000313" key="10">
    <source>
        <dbReference type="EMBL" id="AWI74496.1"/>
    </source>
</evidence>
<dbReference type="Pfam" id="PF02545">
    <property type="entry name" value="Maf"/>
    <property type="match status" value="1"/>
</dbReference>
<gene>
    <name evidence="10" type="ORF">CEW83_04100</name>
</gene>
<comment type="caution">
    <text evidence="9">Lacks conserved residue(s) required for the propagation of feature annotation.</text>
</comment>
<evidence type="ECO:0000256" key="8">
    <source>
        <dbReference type="ARBA" id="ARBA00068163"/>
    </source>
</evidence>
<keyword evidence="4 9" id="KW-0546">Nucleotide metabolism</keyword>
<dbReference type="GO" id="GO:0047429">
    <property type="term" value="F:nucleoside triphosphate diphosphatase activity"/>
    <property type="evidence" value="ECO:0007669"/>
    <property type="project" value="InterPro"/>
</dbReference>
<reference evidence="10 11" key="1">
    <citation type="submission" date="2017-06" db="EMBL/GenBank/DDBJ databases">
        <title>Azoarcus.</title>
        <authorList>
            <person name="Woo J.-H."/>
            <person name="Kim H.-S."/>
        </authorList>
    </citation>
    <scope>NUCLEOTIDE SEQUENCE [LARGE SCALE GENOMIC DNA]</scope>
    <source>
        <strain evidence="10 11">TSPY31</strain>
    </source>
</reference>
<dbReference type="GO" id="GO:0009117">
    <property type="term" value="P:nucleotide metabolic process"/>
    <property type="evidence" value="ECO:0007669"/>
    <property type="project" value="UniProtKB-KW"/>
</dbReference>
<dbReference type="EC" id="3.6.1.-" evidence="9"/>
<evidence type="ECO:0000256" key="3">
    <source>
        <dbReference type="ARBA" id="ARBA00022801"/>
    </source>
</evidence>
<dbReference type="RefSeq" id="WP_108948203.1">
    <property type="nucleotide sequence ID" value="NZ_CP022187.1"/>
</dbReference>
<dbReference type="PANTHER" id="PTHR43213">
    <property type="entry name" value="BIFUNCTIONAL DTTP/UTP PYROPHOSPHATASE/METHYLTRANSFERASE PROTEIN-RELATED"/>
    <property type="match status" value="1"/>
</dbReference>
<keyword evidence="11" id="KW-1185">Reference proteome</keyword>
<evidence type="ECO:0000256" key="5">
    <source>
        <dbReference type="ARBA" id="ARBA00050213"/>
    </source>
</evidence>
<dbReference type="HAMAP" id="MF_00528">
    <property type="entry name" value="Maf"/>
    <property type="match status" value="1"/>
</dbReference>
<dbReference type="EMBL" id="CP022187">
    <property type="protein sequence ID" value="AWI74496.1"/>
    <property type="molecule type" value="Genomic_DNA"/>
</dbReference>
<comment type="catalytic activity">
    <reaction evidence="5 9">
        <text>N(7)-methyl-GTP + H2O = N(7)-methyl-GMP + diphosphate + H(+)</text>
        <dbReference type="Rhea" id="RHEA:58744"/>
        <dbReference type="ChEBI" id="CHEBI:15377"/>
        <dbReference type="ChEBI" id="CHEBI:15378"/>
        <dbReference type="ChEBI" id="CHEBI:33019"/>
        <dbReference type="ChEBI" id="CHEBI:58285"/>
        <dbReference type="ChEBI" id="CHEBI:87133"/>
    </reaction>
</comment>
<evidence type="ECO:0000256" key="2">
    <source>
        <dbReference type="ARBA" id="ARBA00022490"/>
    </source>
</evidence>
<comment type="subcellular location">
    <subcellularLocation>
        <location evidence="1 9">Cytoplasm</location>
    </subcellularLocation>
</comment>
<comment type="cofactor">
    <cofactor evidence="9">
        <name>a divalent metal cation</name>
        <dbReference type="ChEBI" id="CHEBI:60240"/>
    </cofactor>
</comment>
<evidence type="ECO:0000256" key="9">
    <source>
        <dbReference type="HAMAP-Rule" id="MF_00528"/>
    </source>
</evidence>
<dbReference type="FunFam" id="3.90.950.10:FF:000005">
    <property type="entry name" value="7-methyl-GTP pyrophosphatase"/>
    <property type="match status" value="1"/>
</dbReference>